<evidence type="ECO:0000259" key="2">
    <source>
        <dbReference type="Pfam" id="PF12146"/>
    </source>
</evidence>
<dbReference type="SUPFAM" id="SSF53474">
    <property type="entry name" value="alpha/beta-Hydrolases"/>
    <property type="match status" value="1"/>
</dbReference>
<feature type="domain" description="Serine aminopeptidase S33" evidence="2">
    <location>
        <begin position="112"/>
        <end position="316"/>
    </location>
</feature>
<dbReference type="InterPro" id="IPR029058">
    <property type="entry name" value="AB_hydrolase_fold"/>
</dbReference>
<dbReference type="RefSeq" id="WP_377467577.1">
    <property type="nucleotide sequence ID" value="NZ_JBHUOP010000006.1"/>
</dbReference>
<organism evidence="3 4">
    <name type="scientific">Populibacterium corticicola</name>
    <dbReference type="NCBI Taxonomy" id="1812826"/>
    <lineage>
        <taxon>Bacteria</taxon>
        <taxon>Bacillati</taxon>
        <taxon>Actinomycetota</taxon>
        <taxon>Actinomycetes</taxon>
        <taxon>Micrococcales</taxon>
        <taxon>Jonesiaceae</taxon>
        <taxon>Populibacterium</taxon>
    </lineage>
</organism>
<comment type="caution">
    <text evidence="3">The sequence shown here is derived from an EMBL/GenBank/DDBJ whole genome shotgun (WGS) entry which is preliminary data.</text>
</comment>
<name>A0ABW5XJB1_9MICO</name>
<dbReference type="Proteomes" id="UP001597391">
    <property type="component" value="Unassembled WGS sequence"/>
</dbReference>
<protein>
    <submittedName>
        <fullName evidence="3">Alpha/beta hydrolase</fullName>
    </submittedName>
</protein>
<reference evidence="4" key="1">
    <citation type="journal article" date="2019" name="Int. J. Syst. Evol. Microbiol.">
        <title>The Global Catalogue of Microorganisms (GCM) 10K type strain sequencing project: providing services to taxonomists for standard genome sequencing and annotation.</title>
        <authorList>
            <consortium name="The Broad Institute Genomics Platform"/>
            <consortium name="The Broad Institute Genome Sequencing Center for Infectious Disease"/>
            <person name="Wu L."/>
            <person name="Ma J."/>
        </authorList>
    </citation>
    <scope>NUCLEOTIDE SEQUENCE [LARGE SCALE GENOMIC DNA]</scope>
    <source>
        <strain evidence="4">KCTC 33576</strain>
    </source>
</reference>
<dbReference type="EMBL" id="JBHUOP010000006">
    <property type="protein sequence ID" value="MFD2841514.1"/>
    <property type="molecule type" value="Genomic_DNA"/>
</dbReference>
<dbReference type="InterPro" id="IPR022742">
    <property type="entry name" value="Hydrolase_4"/>
</dbReference>
<evidence type="ECO:0000313" key="3">
    <source>
        <dbReference type="EMBL" id="MFD2841514.1"/>
    </source>
</evidence>
<accession>A0ABW5XJB1</accession>
<keyword evidence="3" id="KW-0378">Hydrolase</keyword>
<gene>
    <name evidence="3" type="ORF">ACFSYH_13185</name>
</gene>
<dbReference type="GO" id="GO:0016787">
    <property type="term" value="F:hydrolase activity"/>
    <property type="evidence" value="ECO:0007669"/>
    <property type="project" value="UniProtKB-KW"/>
</dbReference>
<evidence type="ECO:0000256" key="1">
    <source>
        <dbReference type="SAM" id="MobiDB-lite"/>
    </source>
</evidence>
<dbReference type="InterPro" id="IPR051044">
    <property type="entry name" value="MAG_DAG_Lipase"/>
</dbReference>
<dbReference type="Gene3D" id="3.40.50.1820">
    <property type="entry name" value="alpha/beta hydrolase"/>
    <property type="match status" value="1"/>
</dbReference>
<proteinExistence type="predicted"/>
<dbReference type="Pfam" id="PF12146">
    <property type="entry name" value="Hydrolase_4"/>
    <property type="match status" value="1"/>
</dbReference>
<evidence type="ECO:0000313" key="4">
    <source>
        <dbReference type="Proteomes" id="UP001597391"/>
    </source>
</evidence>
<dbReference type="PANTHER" id="PTHR11614">
    <property type="entry name" value="PHOSPHOLIPASE-RELATED"/>
    <property type="match status" value="1"/>
</dbReference>
<feature type="region of interest" description="Disordered" evidence="1">
    <location>
        <begin position="1"/>
        <end position="39"/>
    </location>
</feature>
<sequence length="389" mass="43617">MTQGPSSRATGPQTNAQENSPVEESSEIDADQLSSDPHMRWTHTLRPRSFTELFTQLGDAEPGPPGSAYREWHPDILGADYLYSVIDLGEDDEGPLEATIVKYQPRSYQRTARAVLYIHGWSDYFFHTETAEFWHGQGASFYAVDLRKYGRSLREGQTPGYTNDLSVYADEISACLAIIREELGTNVRVMLMGHSTGGLTASLWAHHNPGQITGLVLNSPWLEFQGSEFMRVLSQPTLQQLARLNPKAGMPNIDQGFYTRVVSKEFDGEWQYNPEWRPNLSFTVRPGWLSAISSGHAEVARGLDIKVPVLVLAAEKTSIGVRWIEAMRTSDSVLDVDMTVRRAVQLGTNVTINRIKDGIHDLALSPRPVRDKYYAAITQWTLAYGWNIL</sequence>
<feature type="compositionally biased region" description="Polar residues" evidence="1">
    <location>
        <begin position="1"/>
        <end position="23"/>
    </location>
</feature>
<keyword evidence="4" id="KW-1185">Reference proteome</keyword>